<feature type="region of interest" description="Disordered" evidence="10">
    <location>
        <begin position="826"/>
        <end position="856"/>
    </location>
</feature>
<dbReference type="CDD" id="cd15489">
    <property type="entry name" value="PHD_SF"/>
    <property type="match status" value="1"/>
</dbReference>
<evidence type="ECO:0000259" key="11">
    <source>
        <dbReference type="PROSITE" id="PS50016"/>
    </source>
</evidence>
<evidence type="ECO:0000256" key="2">
    <source>
        <dbReference type="ARBA" id="ARBA00022723"/>
    </source>
</evidence>
<dbReference type="Proteomes" id="UP001605036">
    <property type="component" value="Unassembled WGS sequence"/>
</dbReference>
<feature type="domain" description="PHD-type" evidence="11">
    <location>
        <begin position="171"/>
        <end position="229"/>
    </location>
</feature>
<dbReference type="InterPro" id="IPR001965">
    <property type="entry name" value="Znf_PHD"/>
</dbReference>
<evidence type="ECO:0000256" key="5">
    <source>
        <dbReference type="ARBA" id="ARBA00022833"/>
    </source>
</evidence>
<evidence type="ECO:0000256" key="3">
    <source>
        <dbReference type="ARBA" id="ARBA00022737"/>
    </source>
</evidence>
<gene>
    <name evidence="12" type="ORF">R1flu_018095</name>
</gene>
<dbReference type="FunFam" id="3.30.40.10:FF:000238">
    <property type="entry name" value="PHD finger family protein"/>
    <property type="match status" value="1"/>
</dbReference>
<keyword evidence="6" id="KW-0805">Transcription regulation</keyword>
<dbReference type="PROSITE" id="PS01359">
    <property type="entry name" value="ZF_PHD_1"/>
    <property type="match status" value="1"/>
</dbReference>
<keyword evidence="5" id="KW-0862">Zinc</keyword>
<keyword evidence="2" id="KW-0479">Metal-binding</keyword>
<feature type="region of interest" description="Disordered" evidence="10">
    <location>
        <begin position="672"/>
        <end position="700"/>
    </location>
</feature>
<feature type="compositionally biased region" description="Basic residues" evidence="10">
    <location>
        <begin position="837"/>
        <end position="846"/>
    </location>
</feature>
<evidence type="ECO:0000256" key="9">
    <source>
        <dbReference type="PROSITE-ProRule" id="PRU00146"/>
    </source>
</evidence>
<dbReference type="InterPro" id="IPR019787">
    <property type="entry name" value="Znf_PHD-finger"/>
</dbReference>
<evidence type="ECO:0000256" key="7">
    <source>
        <dbReference type="ARBA" id="ARBA00023163"/>
    </source>
</evidence>
<dbReference type="AlphaFoldDB" id="A0ABD1ZEU5"/>
<comment type="subcellular location">
    <subcellularLocation>
        <location evidence="1">Nucleus</location>
    </subcellularLocation>
</comment>
<keyword evidence="8" id="KW-0539">Nucleus</keyword>
<evidence type="ECO:0000313" key="13">
    <source>
        <dbReference type="Proteomes" id="UP001605036"/>
    </source>
</evidence>
<dbReference type="PROSITE" id="PS50016">
    <property type="entry name" value="ZF_PHD_2"/>
    <property type="match status" value="2"/>
</dbReference>
<dbReference type="Gene3D" id="2.30.30.140">
    <property type="match status" value="1"/>
</dbReference>
<evidence type="ECO:0000256" key="6">
    <source>
        <dbReference type="ARBA" id="ARBA00023015"/>
    </source>
</evidence>
<dbReference type="InterPro" id="IPR013083">
    <property type="entry name" value="Znf_RING/FYVE/PHD"/>
</dbReference>
<reference evidence="12 13" key="1">
    <citation type="submission" date="2024-09" db="EMBL/GenBank/DDBJ databases">
        <title>Chromosome-scale assembly of Riccia fluitans.</title>
        <authorList>
            <person name="Paukszto L."/>
            <person name="Sawicki J."/>
            <person name="Karawczyk K."/>
            <person name="Piernik-Szablinska J."/>
            <person name="Szczecinska M."/>
            <person name="Mazdziarz M."/>
        </authorList>
    </citation>
    <scope>NUCLEOTIDE SEQUENCE [LARGE SCALE GENOMIC DNA]</scope>
    <source>
        <strain evidence="12">Rf_01</strain>
        <tissue evidence="12">Aerial parts of the thallus</tissue>
    </source>
</reference>
<protein>
    <recommendedName>
        <fullName evidence="11">PHD-type domain-containing protein</fullName>
    </recommendedName>
</protein>
<dbReference type="SMART" id="SM00249">
    <property type="entry name" value="PHD"/>
    <property type="match status" value="3"/>
</dbReference>
<name>A0ABD1ZEU5_9MARC</name>
<evidence type="ECO:0000256" key="10">
    <source>
        <dbReference type="SAM" id="MobiDB-lite"/>
    </source>
</evidence>
<sequence length="929" mass="102339">MAFHIACPFTCRKICFCILGTPAVLQSLEAKQSLLQNAKALENLLTNPRVYGGETTVDVLVPRLSKESKKRKQKTVGPQVEAESGEDAFLGSSKKGVIRKKVTVSSVLQDASAKAELVAAGQLAEAEAVLKSRTKNGKGGAEGIGGLLGSVTHVANDVSSRDDYLHTLLPQVVCGLCTSVETVDTEREKRMLHCRSCSKRYHRKCLKLWAEHRDLFNWANWECGSCRSCVVCKRTGEPNKLMFCKRCDDALHIYCQQPPLKHVPKGPYLCPRHTHCHSCGSNVPGSGVSSRWFMSFTTCDACGRLFMKDKYCPVCLKVYRDSEATPMVCCDSCEHWVHCQCDGISDEKFNQFQTDDNLRYKCAACRGDCHKVRNVDDAVSVLWTRRDEADAQQRAELRAAAGLPSKEEMLTLCPSSDDEKKPHTVDQVPVGLKRSGKLKKKVKKKDVKQSIAEIDSREGVRKPTLKIVPPNPDTAGEMYKMPRIIIKASRSGRTKTARELVEDGFEPAEDTEGSNLNEILKGPADVLARDQTAKKVKEINHHSDREARNDKRLGSGMVVDVQPVTSEIDTRTPKTKKLKVVDNGASEAAVAHTWIRGLVRSKNRKAGIRGGVKHPGVILDNNAAASADSAEVSTSSADVDQLQDGTIPDILYAKNPRNDGNSFVDNTPKDMFPLQSWGGHGTSDNARRRRMPSSKFRDMEVSTWLPSKGIPGSVKGDGDVLSEAVPMEILHQKDNGGGSRQGVSDFRTEGKVKFSVTQQRGNASNFMAAADDSSGAPKKKMKVVEIGDRGGHDDDAEGSRPKVALRLKIRNKQGGKTVTDGAVRGHINDEEETSTVKGHRSKRKRPGATESGGKEDVGLSTDIRILQRLGADAVSKRVEVFWPMDNQWYKGTVIRVFPQQAQFSLRYDDGEEETLDFGKERVRLLSSRE</sequence>
<evidence type="ECO:0000256" key="4">
    <source>
        <dbReference type="ARBA" id="ARBA00022771"/>
    </source>
</evidence>
<accession>A0ABD1ZEU5</accession>
<evidence type="ECO:0000313" key="12">
    <source>
        <dbReference type="EMBL" id="KAL2649967.1"/>
    </source>
</evidence>
<evidence type="ECO:0000256" key="8">
    <source>
        <dbReference type="ARBA" id="ARBA00023242"/>
    </source>
</evidence>
<dbReference type="GO" id="GO:0005634">
    <property type="term" value="C:nucleus"/>
    <property type="evidence" value="ECO:0007669"/>
    <property type="project" value="UniProtKB-SubCell"/>
</dbReference>
<feature type="domain" description="PHD-type" evidence="11">
    <location>
        <begin position="309"/>
        <end position="368"/>
    </location>
</feature>
<keyword evidence="13" id="KW-1185">Reference proteome</keyword>
<dbReference type="CDD" id="cd20404">
    <property type="entry name" value="Tudor_Agenet_AtEML-like"/>
    <property type="match status" value="1"/>
</dbReference>
<keyword evidence="7" id="KW-0804">Transcription</keyword>
<dbReference type="GO" id="GO:0008270">
    <property type="term" value="F:zinc ion binding"/>
    <property type="evidence" value="ECO:0007669"/>
    <property type="project" value="UniProtKB-KW"/>
</dbReference>
<proteinExistence type="predicted"/>
<dbReference type="SUPFAM" id="SSF57903">
    <property type="entry name" value="FYVE/PHD zinc finger"/>
    <property type="match status" value="3"/>
</dbReference>
<dbReference type="PANTHER" id="PTHR45888:SF4">
    <property type="entry name" value="PHD FINGER PROTEIN 10"/>
    <property type="match status" value="1"/>
</dbReference>
<evidence type="ECO:0000256" key="1">
    <source>
        <dbReference type="ARBA" id="ARBA00004123"/>
    </source>
</evidence>
<organism evidence="12 13">
    <name type="scientific">Riccia fluitans</name>
    <dbReference type="NCBI Taxonomy" id="41844"/>
    <lineage>
        <taxon>Eukaryota</taxon>
        <taxon>Viridiplantae</taxon>
        <taxon>Streptophyta</taxon>
        <taxon>Embryophyta</taxon>
        <taxon>Marchantiophyta</taxon>
        <taxon>Marchantiopsida</taxon>
        <taxon>Marchantiidae</taxon>
        <taxon>Marchantiales</taxon>
        <taxon>Ricciaceae</taxon>
        <taxon>Riccia</taxon>
    </lineage>
</organism>
<dbReference type="PANTHER" id="PTHR45888">
    <property type="entry name" value="HL01030P-RELATED"/>
    <property type="match status" value="1"/>
</dbReference>
<dbReference type="Pfam" id="PF00628">
    <property type="entry name" value="PHD"/>
    <property type="match status" value="1"/>
</dbReference>
<keyword evidence="4 9" id="KW-0863">Zinc-finger</keyword>
<dbReference type="InterPro" id="IPR019786">
    <property type="entry name" value="Zinc_finger_PHD-type_CS"/>
</dbReference>
<keyword evidence="3" id="KW-0677">Repeat</keyword>
<dbReference type="InterPro" id="IPR011011">
    <property type="entry name" value="Znf_FYVE_PHD"/>
</dbReference>
<dbReference type="EMBL" id="JBHFFA010000001">
    <property type="protein sequence ID" value="KAL2649967.1"/>
    <property type="molecule type" value="Genomic_DNA"/>
</dbReference>
<comment type="caution">
    <text evidence="12">The sequence shown here is derived from an EMBL/GenBank/DDBJ whole genome shotgun (WGS) entry which is preliminary data.</text>
</comment>
<dbReference type="Gene3D" id="3.30.40.10">
    <property type="entry name" value="Zinc/RING finger domain, C3HC4 (zinc finger)"/>
    <property type="match status" value="2"/>
</dbReference>